<evidence type="ECO:0000313" key="10">
    <source>
        <dbReference type="EMBL" id="AJD51841.1"/>
    </source>
</evidence>
<dbReference type="Gene3D" id="3.40.440.10">
    <property type="entry name" value="Adenylosuccinate Synthetase, subunit A, domain 1"/>
    <property type="match status" value="1"/>
</dbReference>
<comment type="pathway">
    <text evidence="8 9">Purine metabolism; AMP biosynthesis via de novo pathway; AMP from IMP: step 1/2.</text>
</comment>
<evidence type="ECO:0000313" key="11">
    <source>
        <dbReference type="Proteomes" id="UP000007127"/>
    </source>
</evidence>
<dbReference type="InterPro" id="IPR042109">
    <property type="entry name" value="Adenylosuccinate_synth_dom1"/>
</dbReference>
<dbReference type="InterPro" id="IPR027417">
    <property type="entry name" value="P-loop_NTPase"/>
</dbReference>
<organism evidence="10 11">
    <name type="scientific">Thalassospira xiamenensis M-5 = DSM 17429</name>
    <dbReference type="NCBI Taxonomy" id="1123366"/>
    <lineage>
        <taxon>Bacteria</taxon>
        <taxon>Pseudomonadati</taxon>
        <taxon>Pseudomonadota</taxon>
        <taxon>Alphaproteobacteria</taxon>
        <taxon>Rhodospirillales</taxon>
        <taxon>Thalassospiraceae</taxon>
        <taxon>Thalassospira</taxon>
    </lineage>
</organism>
<comment type="subunit">
    <text evidence="1 8">Homodimer.</text>
</comment>
<keyword evidence="7 8" id="KW-0342">GTP-binding</keyword>
<evidence type="ECO:0000256" key="5">
    <source>
        <dbReference type="ARBA" id="ARBA00022755"/>
    </source>
</evidence>
<dbReference type="PANTHER" id="PTHR11846:SF0">
    <property type="entry name" value="ADENYLOSUCCINATE SYNTHETASE"/>
    <property type="match status" value="1"/>
</dbReference>
<evidence type="ECO:0000256" key="8">
    <source>
        <dbReference type="HAMAP-Rule" id="MF_00011"/>
    </source>
</evidence>
<dbReference type="PANTHER" id="PTHR11846">
    <property type="entry name" value="ADENYLOSUCCINATE SYNTHETASE"/>
    <property type="match status" value="1"/>
</dbReference>
<evidence type="ECO:0000256" key="4">
    <source>
        <dbReference type="ARBA" id="ARBA00022741"/>
    </source>
</evidence>
<dbReference type="GO" id="GO:0046040">
    <property type="term" value="P:IMP metabolic process"/>
    <property type="evidence" value="ECO:0007669"/>
    <property type="project" value="TreeGrafter"/>
</dbReference>
<feature type="binding site" description="in other chain" evidence="8">
    <location>
        <position position="131"/>
    </location>
    <ligand>
        <name>IMP</name>
        <dbReference type="ChEBI" id="CHEBI:58053"/>
        <note>ligand shared between dimeric partners</note>
    </ligand>
</feature>
<feature type="binding site" evidence="8">
    <location>
        <begin position="40"/>
        <end position="42"/>
    </location>
    <ligand>
        <name>GTP</name>
        <dbReference type="ChEBI" id="CHEBI:37565"/>
    </ligand>
</feature>
<dbReference type="GeneID" id="31927397"/>
<dbReference type="InterPro" id="IPR001114">
    <property type="entry name" value="Adenylosuccinate_synthetase"/>
</dbReference>
<dbReference type="GO" id="GO:0005525">
    <property type="term" value="F:GTP binding"/>
    <property type="evidence" value="ECO:0007669"/>
    <property type="project" value="UniProtKB-UniRule"/>
</dbReference>
<evidence type="ECO:0000256" key="6">
    <source>
        <dbReference type="ARBA" id="ARBA00022842"/>
    </source>
</evidence>
<dbReference type="SUPFAM" id="SSF52540">
    <property type="entry name" value="P-loop containing nucleoside triphosphate hydrolases"/>
    <property type="match status" value="1"/>
</dbReference>
<sequence>MTNVAVIGSQWGDEGKGKIVDWLSERADVVVRFQGGHNAGHTLVIDGTTYKLSLLPSGIVRKNKLSVIGNGVVVDPWALLTEIDRLKGQGVEITPENLRVAENACLILPLHGNLDKAREAAATGNNKIGTTGRGIGPAYEDRVGRRAIRVGDLADVELLEAKVENLLTHHNALLRGLGQPEVDGAELLAQLKEIAPKILPFSDTVWKSLNQFKEAGQRILFEGAQGTMLDIDHGTYPFVTSSNTVSGQAAAGSGMGPSGVGYVLGITKAYTTRVGEGPFPSELFDADGERLGERGHEFGVVTGRKRRCGWFDAALVRQSVKVNGITGIALTKLDVLDGFKEIKICTGYDIDGKIYDHLPANQRLQAKAKPVYEIIEGWSETTMGARSWADLPAAAIKYVRRIEELIEAPVALLSTSPERDDTILVHDPFSA</sequence>
<feature type="binding site" evidence="8">
    <location>
        <begin position="12"/>
        <end position="18"/>
    </location>
    <ligand>
        <name>GTP</name>
        <dbReference type="ChEBI" id="CHEBI:37565"/>
    </ligand>
</feature>
<dbReference type="GO" id="GO:0044208">
    <property type="term" value="P:'de novo' AMP biosynthetic process"/>
    <property type="evidence" value="ECO:0007669"/>
    <property type="project" value="UniProtKB-UniRule"/>
</dbReference>
<dbReference type="InterPro" id="IPR042110">
    <property type="entry name" value="Adenylosuccinate_synth_dom2"/>
</dbReference>
<feature type="binding site" description="in other chain" evidence="8">
    <location>
        <position position="304"/>
    </location>
    <ligand>
        <name>IMP</name>
        <dbReference type="ChEBI" id="CHEBI:58053"/>
        <note>ligand shared between dimeric partners</note>
    </ligand>
</feature>
<feature type="binding site" evidence="8">
    <location>
        <position position="13"/>
    </location>
    <ligand>
        <name>Mg(2+)</name>
        <dbReference type="ChEBI" id="CHEBI:18420"/>
    </ligand>
</feature>
<comment type="catalytic activity">
    <reaction evidence="8 9">
        <text>IMP + L-aspartate + GTP = N(6)-(1,2-dicarboxyethyl)-AMP + GDP + phosphate + 2 H(+)</text>
        <dbReference type="Rhea" id="RHEA:15753"/>
        <dbReference type="ChEBI" id="CHEBI:15378"/>
        <dbReference type="ChEBI" id="CHEBI:29991"/>
        <dbReference type="ChEBI" id="CHEBI:37565"/>
        <dbReference type="ChEBI" id="CHEBI:43474"/>
        <dbReference type="ChEBI" id="CHEBI:57567"/>
        <dbReference type="ChEBI" id="CHEBI:58053"/>
        <dbReference type="ChEBI" id="CHEBI:58189"/>
        <dbReference type="EC" id="6.3.4.4"/>
    </reaction>
</comment>
<dbReference type="SMART" id="SM00788">
    <property type="entry name" value="Adenylsucc_synt"/>
    <property type="match status" value="1"/>
</dbReference>
<comment type="similarity">
    <text evidence="8 9">Belongs to the adenylosuccinate synthetase family.</text>
</comment>
<dbReference type="GO" id="GO:0005737">
    <property type="term" value="C:cytoplasm"/>
    <property type="evidence" value="ECO:0007669"/>
    <property type="project" value="UniProtKB-SubCell"/>
</dbReference>
<feature type="active site" description="Proton donor" evidence="8">
    <location>
        <position position="41"/>
    </location>
</feature>
<reference evidence="10 11" key="1">
    <citation type="journal article" date="2012" name="J. Bacteriol.">
        <title>Genome sequence of Thalassospira xiamenensis type strain M-5.</title>
        <authorList>
            <person name="Lai Q."/>
            <person name="Shao Z."/>
        </authorList>
    </citation>
    <scope>NUCLEOTIDE SEQUENCE [LARGE SCALE GENOMIC DNA]</scope>
    <source>
        <strain evidence="10 11">M-5</strain>
    </source>
</reference>
<feature type="binding site" description="in other chain" evidence="8">
    <location>
        <position position="240"/>
    </location>
    <ligand>
        <name>IMP</name>
        <dbReference type="ChEBI" id="CHEBI:58053"/>
        <note>ligand shared between dimeric partners</note>
    </ligand>
</feature>
<evidence type="ECO:0000256" key="3">
    <source>
        <dbReference type="ARBA" id="ARBA00022723"/>
    </source>
</evidence>
<feature type="binding site" description="in other chain" evidence="8">
    <location>
        <begin position="13"/>
        <end position="16"/>
    </location>
    <ligand>
        <name>IMP</name>
        <dbReference type="ChEBI" id="CHEBI:58053"/>
        <note>ligand shared between dimeric partners</note>
    </ligand>
</feature>
<comment type="cofactor">
    <cofactor evidence="8">
        <name>Mg(2+)</name>
        <dbReference type="ChEBI" id="CHEBI:18420"/>
    </cofactor>
    <text evidence="8">Binds 1 Mg(2+) ion per subunit.</text>
</comment>
<keyword evidence="5 8" id="KW-0658">Purine biosynthesis</keyword>
<feature type="binding site" evidence="8">
    <location>
        <begin position="414"/>
        <end position="416"/>
    </location>
    <ligand>
        <name>GTP</name>
        <dbReference type="ChEBI" id="CHEBI:37565"/>
    </ligand>
</feature>
<dbReference type="GO" id="GO:0004019">
    <property type="term" value="F:adenylosuccinate synthase activity"/>
    <property type="evidence" value="ECO:0007669"/>
    <property type="project" value="UniProtKB-UniRule"/>
</dbReference>
<dbReference type="NCBIfam" id="NF002223">
    <property type="entry name" value="PRK01117.1"/>
    <property type="match status" value="1"/>
</dbReference>
<dbReference type="PROSITE" id="PS01266">
    <property type="entry name" value="ADENYLOSUCCIN_SYN_1"/>
    <property type="match status" value="1"/>
</dbReference>
<keyword evidence="8" id="KW-0963">Cytoplasm</keyword>
<keyword evidence="3 8" id="KW-0479">Metal-binding</keyword>
<keyword evidence="4 8" id="KW-0547">Nucleotide-binding</keyword>
<comment type="function">
    <text evidence="8">Plays an important role in the de novo pathway of purine nucleotide biosynthesis. Catalyzes the first committed step in the biosynthesis of AMP from IMP.</text>
</comment>
<name>A0AB72UC22_9PROT</name>
<dbReference type="FunFam" id="3.90.170.10:FF:000001">
    <property type="entry name" value="Adenylosuccinate synthetase"/>
    <property type="match status" value="1"/>
</dbReference>
<feature type="active site" description="Proton acceptor" evidence="8">
    <location>
        <position position="13"/>
    </location>
</feature>
<evidence type="ECO:0000256" key="2">
    <source>
        <dbReference type="ARBA" id="ARBA00022598"/>
    </source>
</evidence>
<dbReference type="InterPro" id="IPR042111">
    <property type="entry name" value="Adenylosuccinate_synth_dom3"/>
</dbReference>
<evidence type="ECO:0000256" key="9">
    <source>
        <dbReference type="RuleBase" id="RU000520"/>
    </source>
</evidence>
<keyword evidence="6 8" id="KW-0460">Magnesium</keyword>
<dbReference type="NCBIfam" id="TIGR00184">
    <property type="entry name" value="purA"/>
    <property type="match status" value="1"/>
</dbReference>
<accession>A0AB72UC22</accession>
<feature type="binding site" evidence="8">
    <location>
        <position position="40"/>
    </location>
    <ligand>
        <name>Mg(2+)</name>
        <dbReference type="ChEBI" id="CHEBI:18420"/>
    </ligand>
</feature>
<feature type="binding site" evidence="8">
    <location>
        <position position="306"/>
    </location>
    <ligand>
        <name>GTP</name>
        <dbReference type="ChEBI" id="CHEBI:37565"/>
    </ligand>
</feature>
<dbReference type="AlphaFoldDB" id="A0AB72UC22"/>
<dbReference type="HAMAP" id="MF_00011">
    <property type="entry name" value="Adenylosucc_synth"/>
    <property type="match status" value="1"/>
</dbReference>
<dbReference type="EC" id="6.3.4.4" evidence="8 9"/>
<dbReference type="EMBL" id="CP004388">
    <property type="protein sequence ID" value="AJD51841.1"/>
    <property type="molecule type" value="Genomic_DNA"/>
</dbReference>
<dbReference type="Pfam" id="PF00709">
    <property type="entry name" value="Adenylsucc_synt"/>
    <property type="match status" value="1"/>
</dbReference>
<protein>
    <recommendedName>
        <fullName evidence="8 9">Adenylosuccinate synthetase</fullName>
        <shortName evidence="8">AMPSase</shortName>
        <shortName evidence="8">AdSS</shortName>
        <ecNumber evidence="8 9">6.3.4.4</ecNumber>
    </recommendedName>
    <alternativeName>
        <fullName evidence="8">IMP--aspartate ligase</fullName>
    </alternativeName>
</protein>
<keyword evidence="2 8" id="KW-0436">Ligase</keyword>
<dbReference type="InterPro" id="IPR018220">
    <property type="entry name" value="Adenylosuccin_syn_GTP-bd"/>
</dbReference>
<dbReference type="KEGG" id="txi:TH3_08615"/>
<dbReference type="CDD" id="cd03108">
    <property type="entry name" value="AdSS"/>
    <property type="match status" value="1"/>
</dbReference>
<dbReference type="Gene3D" id="1.10.300.10">
    <property type="entry name" value="Adenylosuccinate Synthetase, subunit A, domain 2"/>
    <property type="match status" value="1"/>
</dbReference>
<gene>
    <name evidence="8" type="primary">purA</name>
    <name evidence="10" type="ORF">TH3_08615</name>
</gene>
<feature type="binding site" evidence="8">
    <location>
        <position position="145"/>
    </location>
    <ligand>
        <name>IMP</name>
        <dbReference type="ChEBI" id="CHEBI:58053"/>
        <note>ligand shared between dimeric partners</note>
    </ligand>
</feature>
<evidence type="ECO:0000256" key="1">
    <source>
        <dbReference type="ARBA" id="ARBA00011738"/>
    </source>
</evidence>
<dbReference type="GO" id="GO:0000287">
    <property type="term" value="F:magnesium ion binding"/>
    <property type="evidence" value="ECO:0007669"/>
    <property type="project" value="UniProtKB-UniRule"/>
</dbReference>
<proteinExistence type="inferred from homology"/>
<comment type="subcellular location">
    <subcellularLocation>
        <location evidence="8">Cytoplasm</location>
    </subcellularLocation>
</comment>
<dbReference type="Proteomes" id="UP000007127">
    <property type="component" value="Chromosome"/>
</dbReference>
<evidence type="ECO:0000256" key="7">
    <source>
        <dbReference type="ARBA" id="ARBA00023134"/>
    </source>
</evidence>
<feature type="binding site" description="in other chain" evidence="8">
    <location>
        <begin position="38"/>
        <end position="41"/>
    </location>
    <ligand>
        <name>IMP</name>
        <dbReference type="ChEBI" id="CHEBI:58053"/>
        <note>ligand shared between dimeric partners</note>
    </ligand>
</feature>
<dbReference type="FunFam" id="1.10.300.10:FF:000001">
    <property type="entry name" value="Adenylosuccinate synthetase"/>
    <property type="match status" value="1"/>
</dbReference>
<feature type="binding site" evidence="8">
    <location>
        <begin position="332"/>
        <end position="334"/>
    </location>
    <ligand>
        <name>GTP</name>
        <dbReference type="ChEBI" id="CHEBI:37565"/>
    </ligand>
</feature>
<dbReference type="RefSeq" id="WP_007089978.1">
    <property type="nucleotide sequence ID" value="NZ_CP004388.1"/>
</dbReference>
<feature type="binding site" evidence="8">
    <location>
        <begin position="300"/>
        <end position="306"/>
    </location>
    <ligand>
        <name>substrate</name>
    </ligand>
</feature>
<feature type="binding site" description="in other chain" evidence="8">
    <location>
        <position position="225"/>
    </location>
    <ligand>
        <name>IMP</name>
        <dbReference type="ChEBI" id="CHEBI:58053"/>
        <note>ligand shared between dimeric partners</note>
    </ligand>
</feature>
<dbReference type="Gene3D" id="3.90.170.10">
    <property type="entry name" value="Adenylosuccinate Synthetase, subunit A, domain 3"/>
    <property type="match status" value="1"/>
</dbReference>